<accession>A0A091BP42</accession>
<evidence type="ECO:0000259" key="2">
    <source>
        <dbReference type="Pfam" id="PF07859"/>
    </source>
</evidence>
<name>A0A091BP42_9GAMM</name>
<dbReference type="GO" id="GO:0016787">
    <property type="term" value="F:hydrolase activity"/>
    <property type="evidence" value="ECO:0007669"/>
    <property type="project" value="UniProtKB-KW"/>
</dbReference>
<dbReference type="AlphaFoldDB" id="A0A091BP42"/>
<dbReference type="PANTHER" id="PTHR48081">
    <property type="entry name" value="AB HYDROLASE SUPERFAMILY PROTEIN C4A8.06C"/>
    <property type="match status" value="1"/>
</dbReference>
<evidence type="ECO:0000256" key="1">
    <source>
        <dbReference type="ARBA" id="ARBA00022801"/>
    </source>
</evidence>
<evidence type="ECO:0000313" key="3">
    <source>
        <dbReference type="EMBL" id="KFN46105.1"/>
    </source>
</evidence>
<dbReference type="Proteomes" id="UP000029392">
    <property type="component" value="Unassembled WGS sequence"/>
</dbReference>
<dbReference type="InterPro" id="IPR050300">
    <property type="entry name" value="GDXG_lipolytic_enzyme"/>
</dbReference>
<dbReference type="PATRIC" id="fig|1384054.3.peg.1896"/>
<protein>
    <recommendedName>
        <fullName evidence="2">Alpha/beta hydrolase fold-3 domain-containing protein</fullName>
    </recommendedName>
</protein>
<dbReference type="Pfam" id="PF07859">
    <property type="entry name" value="Abhydrolase_3"/>
    <property type="match status" value="1"/>
</dbReference>
<reference evidence="3 4" key="1">
    <citation type="submission" date="2013-09" db="EMBL/GenBank/DDBJ databases">
        <title>Genome sequencing of Arenimonas malthae.</title>
        <authorList>
            <person name="Chen F."/>
            <person name="Wang G."/>
        </authorList>
    </citation>
    <scope>NUCLEOTIDE SEQUENCE [LARGE SCALE GENOMIC DNA]</scope>
    <source>
        <strain evidence="3 4">CC-JY-1</strain>
    </source>
</reference>
<organism evidence="3 4">
    <name type="scientific">Arenimonas malthae CC-JY-1</name>
    <dbReference type="NCBI Taxonomy" id="1384054"/>
    <lineage>
        <taxon>Bacteria</taxon>
        <taxon>Pseudomonadati</taxon>
        <taxon>Pseudomonadota</taxon>
        <taxon>Gammaproteobacteria</taxon>
        <taxon>Lysobacterales</taxon>
        <taxon>Lysobacteraceae</taxon>
        <taxon>Arenimonas</taxon>
    </lineage>
</organism>
<dbReference type="STRING" id="1384054.N790_08895"/>
<proteinExistence type="predicted"/>
<dbReference type="EMBL" id="AVCH01000173">
    <property type="protein sequence ID" value="KFN46105.1"/>
    <property type="molecule type" value="Genomic_DNA"/>
</dbReference>
<feature type="domain" description="Alpha/beta hydrolase fold-3" evidence="2">
    <location>
        <begin position="59"/>
        <end position="263"/>
    </location>
</feature>
<dbReference type="Gene3D" id="3.40.50.1820">
    <property type="entry name" value="alpha/beta hydrolase"/>
    <property type="match status" value="1"/>
</dbReference>
<keyword evidence="4" id="KW-1185">Reference proteome</keyword>
<dbReference type="PANTHER" id="PTHR48081:SF6">
    <property type="entry name" value="PEPTIDASE S9 PROLYL OLIGOPEPTIDASE CATALYTIC DOMAIN-CONTAINING PROTEIN"/>
    <property type="match status" value="1"/>
</dbReference>
<dbReference type="InterPro" id="IPR029058">
    <property type="entry name" value="AB_hydrolase_fold"/>
</dbReference>
<dbReference type="eggNOG" id="COG0657">
    <property type="taxonomic scope" value="Bacteria"/>
</dbReference>
<keyword evidence="1" id="KW-0378">Hydrolase</keyword>
<dbReference type="SUPFAM" id="SSF53474">
    <property type="entry name" value="alpha/beta-Hydrolases"/>
    <property type="match status" value="1"/>
</dbReference>
<gene>
    <name evidence="3" type="ORF">N790_08895</name>
</gene>
<dbReference type="InterPro" id="IPR013094">
    <property type="entry name" value="AB_hydrolase_3"/>
</dbReference>
<evidence type="ECO:0000313" key="4">
    <source>
        <dbReference type="Proteomes" id="UP000029392"/>
    </source>
</evidence>
<sequence length="303" mass="31746">MLLIRRAFDQGAIEASAALQKHVPPGVREWRDLAYDPADPDGRLDLYAPAGADGPLATIVWIHGGGFISGDKQDLANYARVLAGQGFAVASVQYTLAPEAKYPTPVRQANRALAYLASAPDGLPVDPSRLVLAGDSAGAQVAAQLSAAIAAPAYARAIGFEPALPPGGLAGALLYCGPYDAALVGGEGPFAGFMRTVFWAYFGLRDVRGDPQVAQFSVPAHVTPDFPPTFISVGNADPLALHSVALAEALEAQGVPVTRLFFPDDYTPALGHEYQFNLDGEAGQRALRESIAFLRGLPAKDAP</sequence>
<comment type="caution">
    <text evidence="3">The sequence shown here is derived from an EMBL/GenBank/DDBJ whole genome shotgun (WGS) entry which is preliminary data.</text>
</comment>